<name>A0A0F9RHU6_9ZZZZ</name>
<gene>
    <name evidence="1" type="ORF">LCGC14_0893290</name>
</gene>
<proteinExistence type="predicted"/>
<dbReference type="EMBL" id="LAZR01002871">
    <property type="protein sequence ID" value="KKN24606.1"/>
    <property type="molecule type" value="Genomic_DNA"/>
</dbReference>
<comment type="caution">
    <text evidence="1">The sequence shown here is derived from an EMBL/GenBank/DDBJ whole genome shotgun (WGS) entry which is preliminary data.</text>
</comment>
<protein>
    <submittedName>
        <fullName evidence="1">Uncharacterized protein</fullName>
    </submittedName>
</protein>
<dbReference type="AlphaFoldDB" id="A0A0F9RHU6"/>
<evidence type="ECO:0000313" key="1">
    <source>
        <dbReference type="EMBL" id="KKN24606.1"/>
    </source>
</evidence>
<reference evidence="1" key="1">
    <citation type="journal article" date="2015" name="Nature">
        <title>Complex archaea that bridge the gap between prokaryotes and eukaryotes.</title>
        <authorList>
            <person name="Spang A."/>
            <person name="Saw J.H."/>
            <person name="Jorgensen S.L."/>
            <person name="Zaremba-Niedzwiedzka K."/>
            <person name="Martijn J."/>
            <person name="Lind A.E."/>
            <person name="van Eijk R."/>
            <person name="Schleper C."/>
            <person name="Guy L."/>
            <person name="Ettema T.J."/>
        </authorList>
    </citation>
    <scope>NUCLEOTIDE SEQUENCE</scope>
</reference>
<sequence>MQSFRLSARPALLVVRIMPHSKITEAEFKIIEAHCQILMDGADDALANIMALPKESKSHVTAGQILYWQHVKAALRWTISIAETRRIKRNV</sequence>
<accession>A0A0F9RHU6</accession>
<organism evidence="1">
    <name type="scientific">marine sediment metagenome</name>
    <dbReference type="NCBI Taxonomy" id="412755"/>
    <lineage>
        <taxon>unclassified sequences</taxon>
        <taxon>metagenomes</taxon>
        <taxon>ecological metagenomes</taxon>
    </lineage>
</organism>